<protein>
    <submittedName>
        <fullName evidence="1">Uncharacterized protein</fullName>
    </submittedName>
</protein>
<name>A0A0E9WAA3_ANGAN</name>
<reference evidence="1" key="2">
    <citation type="journal article" date="2015" name="Fish Shellfish Immunol.">
        <title>Early steps in the European eel (Anguilla anguilla)-Vibrio vulnificus interaction in the gills: Role of the RtxA13 toxin.</title>
        <authorList>
            <person name="Callol A."/>
            <person name="Pajuelo D."/>
            <person name="Ebbesson L."/>
            <person name="Teles M."/>
            <person name="MacKenzie S."/>
            <person name="Amaro C."/>
        </authorList>
    </citation>
    <scope>NUCLEOTIDE SEQUENCE</scope>
</reference>
<evidence type="ECO:0000313" key="1">
    <source>
        <dbReference type="EMBL" id="JAH87267.1"/>
    </source>
</evidence>
<dbReference type="EMBL" id="GBXM01021310">
    <property type="protein sequence ID" value="JAH87267.1"/>
    <property type="molecule type" value="Transcribed_RNA"/>
</dbReference>
<proteinExistence type="predicted"/>
<sequence length="36" mass="4197">MINRKTLEIAKHQTESKAVTKLQRNYTQEGSTQYTV</sequence>
<organism evidence="1">
    <name type="scientific">Anguilla anguilla</name>
    <name type="common">European freshwater eel</name>
    <name type="synonym">Muraena anguilla</name>
    <dbReference type="NCBI Taxonomy" id="7936"/>
    <lineage>
        <taxon>Eukaryota</taxon>
        <taxon>Metazoa</taxon>
        <taxon>Chordata</taxon>
        <taxon>Craniata</taxon>
        <taxon>Vertebrata</taxon>
        <taxon>Euteleostomi</taxon>
        <taxon>Actinopterygii</taxon>
        <taxon>Neopterygii</taxon>
        <taxon>Teleostei</taxon>
        <taxon>Anguilliformes</taxon>
        <taxon>Anguillidae</taxon>
        <taxon>Anguilla</taxon>
    </lineage>
</organism>
<dbReference type="AlphaFoldDB" id="A0A0E9WAA3"/>
<reference evidence="1" key="1">
    <citation type="submission" date="2014-11" db="EMBL/GenBank/DDBJ databases">
        <authorList>
            <person name="Amaro Gonzalez C."/>
        </authorList>
    </citation>
    <scope>NUCLEOTIDE SEQUENCE</scope>
</reference>
<accession>A0A0E9WAA3</accession>